<evidence type="ECO:0000313" key="1">
    <source>
        <dbReference type="EnsemblPlants" id="EMT16685"/>
    </source>
</evidence>
<name>N1QZP9_AEGTA</name>
<proteinExistence type="predicted"/>
<sequence length="85" mass="9063">MERSKDNGYKESQVVILWSGRHERDGSHACAEPSGLYSGLSKAAMFCGSHSGLKSRTSMAAVALVPIAPQDAHLRLLGTVILGPR</sequence>
<dbReference type="EnsemblPlants" id="EMT16685">
    <property type="protein sequence ID" value="EMT16685"/>
    <property type="gene ID" value="F775_00317"/>
</dbReference>
<organism evidence="1">
    <name type="scientific">Aegilops tauschii</name>
    <name type="common">Tausch's goatgrass</name>
    <name type="synonym">Aegilops squarrosa</name>
    <dbReference type="NCBI Taxonomy" id="37682"/>
    <lineage>
        <taxon>Eukaryota</taxon>
        <taxon>Viridiplantae</taxon>
        <taxon>Streptophyta</taxon>
        <taxon>Embryophyta</taxon>
        <taxon>Tracheophyta</taxon>
        <taxon>Spermatophyta</taxon>
        <taxon>Magnoliopsida</taxon>
        <taxon>Liliopsida</taxon>
        <taxon>Poales</taxon>
        <taxon>Poaceae</taxon>
        <taxon>BOP clade</taxon>
        <taxon>Pooideae</taxon>
        <taxon>Triticodae</taxon>
        <taxon>Triticeae</taxon>
        <taxon>Triticinae</taxon>
        <taxon>Aegilops</taxon>
    </lineage>
</organism>
<accession>N1QZP9</accession>
<reference evidence="1" key="1">
    <citation type="submission" date="2015-06" db="UniProtKB">
        <authorList>
            <consortium name="EnsemblPlants"/>
        </authorList>
    </citation>
    <scope>IDENTIFICATION</scope>
</reference>
<protein>
    <submittedName>
        <fullName evidence="1">Uncharacterized protein</fullName>
    </submittedName>
</protein>
<dbReference type="AlphaFoldDB" id="N1QZP9"/>